<evidence type="ECO:0000313" key="2">
    <source>
        <dbReference type="EMBL" id="CCC49501.1"/>
    </source>
</evidence>
<sequence length="199" mass="22887">MAEFVNFRDHQARLSLVAEKERSIELRRKVLQELTQSVQQLTDECDKHEELLRQERAHFTHRKALQDEKVAAKEAQVRNQHEHLAALEAEETRLHALIAEREADIQQVQQDTALRQKTAARVRESRDTLTRLKKLLEERDAQVLALERRAGKLLEAAERRHILVAERVGDLSLSRIEAAGHGGLEETAGESIMLINEFN</sequence>
<protein>
    <submittedName>
        <fullName evidence="2">Uncharacterized protein</fullName>
    </submittedName>
</protein>
<proteinExistence type="predicted"/>
<evidence type="ECO:0000256" key="1">
    <source>
        <dbReference type="SAM" id="Coils"/>
    </source>
</evidence>
<reference evidence="2" key="1">
    <citation type="journal article" date="2012" name="Proc. Natl. Acad. Sci. U.S.A.">
        <title>Antigenic diversity is generated by distinct evolutionary mechanisms in African trypanosome species.</title>
        <authorList>
            <person name="Jackson A.P."/>
            <person name="Berry A."/>
            <person name="Aslett M."/>
            <person name="Allison H.C."/>
            <person name="Burton P."/>
            <person name="Vavrova-Anderson J."/>
            <person name="Brown R."/>
            <person name="Browne H."/>
            <person name="Corton N."/>
            <person name="Hauser H."/>
            <person name="Gamble J."/>
            <person name="Gilderthorp R."/>
            <person name="Marcello L."/>
            <person name="McQuillan J."/>
            <person name="Otto T.D."/>
            <person name="Quail M.A."/>
            <person name="Sanders M.J."/>
            <person name="van Tonder A."/>
            <person name="Ginger M.L."/>
            <person name="Field M.C."/>
            <person name="Barry J.D."/>
            <person name="Hertz-Fowler C."/>
            <person name="Berriman M."/>
        </authorList>
    </citation>
    <scope>NUCLEOTIDE SEQUENCE</scope>
    <source>
        <strain evidence="2">Y486</strain>
    </source>
</reference>
<dbReference type="AlphaFoldDB" id="G0U0A3"/>
<feature type="coiled-coil region" evidence="1">
    <location>
        <begin position="119"/>
        <end position="149"/>
    </location>
</feature>
<feature type="coiled-coil region" evidence="1">
    <location>
        <begin position="24"/>
        <end position="90"/>
    </location>
</feature>
<gene>
    <name evidence="2" type="ORF">TVY486_0801090</name>
</gene>
<dbReference type="OMA" id="EREPHYW"/>
<keyword evidence="1" id="KW-0175">Coiled coil</keyword>
<name>G0U0A3_TRYVY</name>
<dbReference type="EMBL" id="HE573024">
    <property type="protein sequence ID" value="CCC49501.1"/>
    <property type="molecule type" value="Genomic_DNA"/>
</dbReference>
<accession>G0U0A3</accession>
<dbReference type="VEuPathDB" id="TriTrypDB:TvY486_0801090"/>
<organism evidence="2">
    <name type="scientific">Trypanosoma vivax (strain Y486)</name>
    <dbReference type="NCBI Taxonomy" id="1055687"/>
    <lineage>
        <taxon>Eukaryota</taxon>
        <taxon>Discoba</taxon>
        <taxon>Euglenozoa</taxon>
        <taxon>Kinetoplastea</taxon>
        <taxon>Metakinetoplastina</taxon>
        <taxon>Trypanosomatida</taxon>
        <taxon>Trypanosomatidae</taxon>
        <taxon>Trypanosoma</taxon>
        <taxon>Duttonella</taxon>
    </lineage>
</organism>